<protein>
    <submittedName>
        <fullName evidence="2">Uncharacterized protein</fullName>
    </submittedName>
</protein>
<name>A0A2T5IAY2_9PROT</name>
<organism evidence="2 3">
    <name type="scientific">Nitrosospira multiformis</name>
    <dbReference type="NCBI Taxonomy" id="1231"/>
    <lineage>
        <taxon>Bacteria</taxon>
        <taxon>Pseudomonadati</taxon>
        <taxon>Pseudomonadota</taxon>
        <taxon>Betaproteobacteria</taxon>
        <taxon>Nitrosomonadales</taxon>
        <taxon>Nitrosomonadaceae</taxon>
        <taxon>Nitrosospira</taxon>
    </lineage>
</organism>
<sequence>MVQTHSTYARGYIMSEKQSNKQESEPLSLKEQAGNLPESSRRRLLKGTVAIPIIMTLRSGAALARTSNLVGPTEDINSAQKDENGDLYCVHPSSEAYTGTGPVDLGASPTATVNPINDANGVTDLQAQATACQNGGGVLISATAWSSVLPKLSSISTITT</sequence>
<dbReference type="EMBL" id="QAOK01000012">
    <property type="protein sequence ID" value="PTQ80979.1"/>
    <property type="molecule type" value="Genomic_DNA"/>
</dbReference>
<comment type="caution">
    <text evidence="2">The sequence shown here is derived from an EMBL/GenBank/DDBJ whole genome shotgun (WGS) entry which is preliminary data.</text>
</comment>
<reference evidence="2 3" key="1">
    <citation type="submission" date="2018-04" db="EMBL/GenBank/DDBJ databases">
        <title>Active sludge and wastewater microbial communities from Klosterneuburg, Austria.</title>
        <authorList>
            <person name="Wagner M."/>
        </authorList>
    </citation>
    <scope>NUCLEOTIDE SEQUENCE [LARGE SCALE GENOMIC DNA]</scope>
    <source>
        <strain evidence="2 3">Nl12</strain>
    </source>
</reference>
<gene>
    <name evidence="2" type="ORF">C8R21_11217</name>
</gene>
<evidence type="ECO:0000256" key="1">
    <source>
        <dbReference type="SAM" id="MobiDB-lite"/>
    </source>
</evidence>
<feature type="region of interest" description="Disordered" evidence="1">
    <location>
        <begin position="1"/>
        <end position="40"/>
    </location>
</feature>
<accession>A0A2T5IAY2</accession>
<dbReference type="Proteomes" id="UP000244152">
    <property type="component" value="Unassembled WGS sequence"/>
</dbReference>
<evidence type="ECO:0000313" key="2">
    <source>
        <dbReference type="EMBL" id="PTQ80979.1"/>
    </source>
</evidence>
<dbReference type="AlphaFoldDB" id="A0A2T5IAY2"/>
<evidence type="ECO:0000313" key="3">
    <source>
        <dbReference type="Proteomes" id="UP000244152"/>
    </source>
</evidence>
<proteinExistence type="predicted"/>